<dbReference type="GO" id="GO:0046513">
    <property type="term" value="P:ceramide biosynthetic process"/>
    <property type="evidence" value="ECO:0007669"/>
    <property type="project" value="TreeGrafter"/>
</dbReference>
<dbReference type="InterPro" id="IPR036770">
    <property type="entry name" value="Ankyrin_rpt-contain_sf"/>
</dbReference>
<evidence type="ECO:0000313" key="1">
    <source>
        <dbReference type="EMBL" id="GFR50309.1"/>
    </source>
</evidence>
<dbReference type="GO" id="GO:0005783">
    <property type="term" value="C:endoplasmic reticulum"/>
    <property type="evidence" value="ECO:0007669"/>
    <property type="project" value="TreeGrafter"/>
</dbReference>
<reference evidence="1 2" key="1">
    <citation type="journal article" date="2021" name="Sci. Rep.">
        <title>Genome sequencing of the multicellular alga Astrephomene provides insights into convergent evolution of germ-soma differentiation.</title>
        <authorList>
            <person name="Yamashita S."/>
            <person name="Yamamoto K."/>
            <person name="Matsuzaki R."/>
            <person name="Suzuki S."/>
            <person name="Yamaguchi H."/>
            <person name="Hirooka S."/>
            <person name="Minakuchi Y."/>
            <person name="Miyagishima S."/>
            <person name="Kawachi M."/>
            <person name="Toyoda A."/>
            <person name="Nozaki H."/>
        </authorList>
    </citation>
    <scope>NUCLEOTIDE SEQUENCE [LARGE SCALE GENOMIC DNA]</scope>
    <source>
        <strain evidence="1 2">NIES-4017</strain>
    </source>
</reference>
<comment type="caution">
    <text evidence="1">The sequence shown here is derived from an EMBL/GenBank/DDBJ whole genome shotgun (WGS) entry which is preliminary data.</text>
</comment>
<gene>
    <name evidence="1" type="ORF">Agub_g12501</name>
</gene>
<dbReference type="GO" id="GO:0071944">
    <property type="term" value="C:cell periphery"/>
    <property type="evidence" value="ECO:0007669"/>
    <property type="project" value="TreeGrafter"/>
</dbReference>
<name>A0AAD3DYE3_9CHLO</name>
<keyword evidence="2" id="KW-1185">Reference proteome</keyword>
<dbReference type="GO" id="GO:0004620">
    <property type="term" value="F:phospholipase activity"/>
    <property type="evidence" value="ECO:0007669"/>
    <property type="project" value="TreeGrafter"/>
</dbReference>
<dbReference type="EMBL" id="BMAR01000036">
    <property type="protein sequence ID" value="GFR50309.1"/>
    <property type="molecule type" value="Genomic_DNA"/>
</dbReference>
<dbReference type="SUPFAM" id="SSF48403">
    <property type="entry name" value="Ankyrin repeat"/>
    <property type="match status" value="1"/>
</dbReference>
<evidence type="ECO:0000313" key="2">
    <source>
        <dbReference type="Proteomes" id="UP001054857"/>
    </source>
</evidence>
<dbReference type="AlphaFoldDB" id="A0AAD3DYE3"/>
<organism evidence="1 2">
    <name type="scientific">Astrephomene gubernaculifera</name>
    <dbReference type="NCBI Taxonomy" id="47775"/>
    <lineage>
        <taxon>Eukaryota</taxon>
        <taxon>Viridiplantae</taxon>
        <taxon>Chlorophyta</taxon>
        <taxon>core chlorophytes</taxon>
        <taxon>Chlorophyceae</taxon>
        <taxon>CS clade</taxon>
        <taxon>Chlamydomonadales</taxon>
        <taxon>Astrephomenaceae</taxon>
        <taxon>Astrephomene</taxon>
    </lineage>
</organism>
<dbReference type="GO" id="GO:0016020">
    <property type="term" value="C:membrane"/>
    <property type="evidence" value="ECO:0007669"/>
    <property type="project" value="TreeGrafter"/>
</dbReference>
<dbReference type="PANTHER" id="PTHR12393">
    <property type="entry name" value="SPHINGOMYELIN PHOSPHODIESTERASE RELATED"/>
    <property type="match status" value="1"/>
</dbReference>
<protein>
    <recommendedName>
        <fullName evidence="3">Ankyrin repeat domain-containing protein</fullName>
    </recommendedName>
</protein>
<dbReference type="Gene3D" id="1.25.40.20">
    <property type="entry name" value="Ankyrin repeat-containing domain"/>
    <property type="match status" value="1"/>
</dbReference>
<dbReference type="Proteomes" id="UP001054857">
    <property type="component" value="Unassembled WGS sequence"/>
</dbReference>
<dbReference type="PANTHER" id="PTHR12393:SF6">
    <property type="entry name" value="SPHINGOMYELIN PHOSPHODIESTERASE 2"/>
    <property type="match status" value="1"/>
</dbReference>
<proteinExistence type="predicted"/>
<sequence>MQELTEAWRPYASVAEQQAKRTLPDICIPGVLDCIAGFLSPNDIALGFRLINKAAAAQFSHYTVLKLSLPSPHAVFIARWCSPGAMRSLTLERRRKFLCLTAASGSLDNLRAAITAAGIMTYNEVSEAAAAAGQLHICLWLQQEGWLVGDPMAAAAGRGHREVCEGLLAAGYEATYSAAGAAARGGHAELMVWLLGLVRPLPDPEDDRYERWEVDCEAVWGCDLETLKRLFPNGMPAIPQMPEADDSEDEDQFIVEEEWEVLVASRLVNAAASPTPDWQAKVKWVESQGVPRECNWANSEVVCHPYALERLTWLWQNGYDIGDILLLAETIRAGNTAALEYLLGEVGVPLDWHQYGVDAAANRGHLAMLELLSDRTGIPLVNAPGIEVANVALSAVRGGHLAVVAWLVERFGPQAVPLSGKLFRGAAYSGNMELLVWLRERGCEWDGTAYVGAAEGGCGQVLEWLKAGGCPMPVDGSPYEAAASHDDHATLTWLLEAGVPVDLEQLVKRVSNPGKPWKQRRQEEMLSWLREECVRRQGEQ</sequence>
<evidence type="ECO:0008006" key="3">
    <source>
        <dbReference type="Google" id="ProtNLM"/>
    </source>
</evidence>
<accession>A0AAD3DYE3</accession>
<dbReference type="GO" id="GO:0030149">
    <property type="term" value="P:sphingolipid catabolic process"/>
    <property type="evidence" value="ECO:0007669"/>
    <property type="project" value="TreeGrafter"/>
</dbReference>